<name>Q677N2_9VIRU</name>
<accession>Q677N2</accession>
<dbReference type="Proteomes" id="UP000106699">
    <property type="component" value="Segment"/>
</dbReference>
<protein>
    <submittedName>
        <fullName evidence="1">Uncharacterized protein</fullName>
    </submittedName>
</protein>
<evidence type="ECO:0000313" key="2">
    <source>
        <dbReference type="Proteomes" id="UP000106699"/>
    </source>
</evidence>
<dbReference type="KEGG" id="vg:2978959"/>
<sequence length="44" mass="5049">MIFLITSVCFLTRVNQIKHILQTSIISQLQILTMDSGIVNRFIV</sequence>
<proteinExistence type="predicted"/>
<dbReference type="GeneID" id="2978959"/>
<dbReference type="RefSeq" id="YP_073736.1">
    <property type="nucleotide sequence ID" value="NC_005902.1"/>
</dbReference>
<reference evidence="1 2" key="1">
    <citation type="journal article" date="2004" name="J. Virol.">
        <title>Complete genome sequence of lymphocystis disease virus isolated from China.</title>
        <authorList>
            <person name="Zhang Q.Y."/>
            <person name="Xiao F."/>
            <person name="Xie J."/>
            <person name="Li Z.Q."/>
            <person name="Gui J.F."/>
        </authorList>
    </citation>
    <scope>NUCLEOTIDE SEQUENCE [LARGE SCALE GENOMIC DNA]</scope>
</reference>
<evidence type="ECO:0000313" key="1">
    <source>
        <dbReference type="EMBL" id="AAU11075.1"/>
    </source>
</evidence>
<keyword evidence="2" id="KW-1185">Reference proteome</keyword>
<organism evidence="1 2">
    <name type="scientific">lymphocystis disease virus-China</name>
    <dbReference type="NCBI Taxonomy" id="256729"/>
    <lineage>
        <taxon>Viruses</taxon>
        <taxon>Varidnaviria</taxon>
        <taxon>Bamfordvirae</taxon>
        <taxon>Nucleocytoviricota</taxon>
        <taxon>Megaviricetes</taxon>
        <taxon>Pimascovirales</taxon>
        <taxon>Pimascovirales incertae sedis</taxon>
        <taxon>Iridoviridae</taxon>
        <taxon>Alphairidovirinae</taxon>
        <taxon>Lymphocystivirus</taxon>
        <taxon>Lymphocystivirus paralichthys1</taxon>
        <taxon>Lymphocystis disease virus 2</taxon>
    </lineage>
</organism>
<dbReference type="EMBL" id="AY380826">
    <property type="protein sequence ID" value="AAU11075.1"/>
    <property type="molecule type" value="Genomic_DNA"/>
</dbReference>